<keyword evidence="2" id="KW-1185">Reference proteome</keyword>
<name>A0A9D4RWD4_DREPO</name>
<reference evidence="1" key="1">
    <citation type="journal article" date="2019" name="bioRxiv">
        <title>The Genome of the Zebra Mussel, Dreissena polymorpha: A Resource for Invasive Species Research.</title>
        <authorList>
            <person name="McCartney M.A."/>
            <person name="Auch B."/>
            <person name="Kono T."/>
            <person name="Mallez S."/>
            <person name="Zhang Y."/>
            <person name="Obille A."/>
            <person name="Becker A."/>
            <person name="Abrahante J.E."/>
            <person name="Garbe J."/>
            <person name="Badalamenti J.P."/>
            <person name="Herman A."/>
            <person name="Mangelson H."/>
            <person name="Liachko I."/>
            <person name="Sullivan S."/>
            <person name="Sone E.D."/>
            <person name="Koren S."/>
            <person name="Silverstein K.A.T."/>
            <person name="Beckman K.B."/>
            <person name="Gohl D.M."/>
        </authorList>
    </citation>
    <scope>NUCLEOTIDE SEQUENCE</scope>
    <source>
        <strain evidence="1">Duluth1</strain>
        <tissue evidence="1">Whole animal</tissue>
    </source>
</reference>
<dbReference type="AlphaFoldDB" id="A0A9D4RWD4"/>
<evidence type="ECO:0000313" key="1">
    <source>
        <dbReference type="EMBL" id="KAH3881385.1"/>
    </source>
</evidence>
<dbReference type="Proteomes" id="UP000828390">
    <property type="component" value="Unassembled WGS sequence"/>
</dbReference>
<evidence type="ECO:0000313" key="2">
    <source>
        <dbReference type="Proteomes" id="UP000828390"/>
    </source>
</evidence>
<reference evidence="1" key="2">
    <citation type="submission" date="2020-11" db="EMBL/GenBank/DDBJ databases">
        <authorList>
            <person name="McCartney M.A."/>
            <person name="Auch B."/>
            <person name="Kono T."/>
            <person name="Mallez S."/>
            <person name="Becker A."/>
            <person name="Gohl D.M."/>
            <person name="Silverstein K.A.T."/>
            <person name="Koren S."/>
            <person name="Bechman K.B."/>
            <person name="Herman A."/>
            <person name="Abrahante J.E."/>
            <person name="Garbe J."/>
        </authorList>
    </citation>
    <scope>NUCLEOTIDE SEQUENCE</scope>
    <source>
        <strain evidence="1">Duluth1</strain>
        <tissue evidence="1">Whole animal</tissue>
    </source>
</reference>
<proteinExistence type="predicted"/>
<sequence length="92" mass="10294">MIKTGGKTKMTKRSQKLIPKCVLLLATLSSSLKELRPSQYPSLIPRSFPPWHVRGTDGRTSTQTCSSVLTAEQCCVEHCLNKWMPFTTKKVA</sequence>
<protein>
    <submittedName>
        <fullName evidence="1">Uncharacterized protein</fullName>
    </submittedName>
</protein>
<dbReference type="EMBL" id="JAIWYP010000001">
    <property type="protein sequence ID" value="KAH3881385.1"/>
    <property type="molecule type" value="Genomic_DNA"/>
</dbReference>
<accession>A0A9D4RWD4</accession>
<gene>
    <name evidence="1" type="ORF">DPMN_005311</name>
</gene>
<organism evidence="1 2">
    <name type="scientific">Dreissena polymorpha</name>
    <name type="common">Zebra mussel</name>
    <name type="synonym">Mytilus polymorpha</name>
    <dbReference type="NCBI Taxonomy" id="45954"/>
    <lineage>
        <taxon>Eukaryota</taxon>
        <taxon>Metazoa</taxon>
        <taxon>Spiralia</taxon>
        <taxon>Lophotrochozoa</taxon>
        <taxon>Mollusca</taxon>
        <taxon>Bivalvia</taxon>
        <taxon>Autobranchia</taxon>
        <taxon>Heteroconchia</taxon>
        <taxon>Euheterodonta</taxon>
        <taxon>Imparidentia</taxon>
        <taxon>Neoheterodontei</taxon>
        <taxon>Myida</taxon>
        <taxon>Dreissenoidea</taxon>
        <taxon>Dreissenidae</taxon>
        <taxon>Dreissena</taxon>
    </lineage>
</organism>
<comment type="caution">
    <text evidence="1">The sequence shown here is derived from an EMBL/GenBank/DDBJ whole genome shotgun (WGS) entry which is preliminary data.</text>
</comment>